<evidence type="ECO:0000259" key="1">
    <source>
        <dbReference type="SMART" id="SM00829"/>
    </source>
</evidence>
<evidence type="ECO:0000313" key="3">
    <source>
        <dbReference type="Proteomes" id="UP001430172"/>
    </source>
</evidence>
<organism evidence="2 3">
    <name type="scientific">Phycicoccus sonneratiae</name>
    <dbReference type="NCBI Taxonomy" id="2807628"/>
    <lineage>
        <taxon>Bacteria</taxon>
        <taxon>Bacillati</taxon>
        <taxon>Actinomycetota</taxon>
        <taxon>Actinomycetes</taxon>
        <taxon>Micrococcales</taxon>
        <taxon>Intrasporangiaceae</taxon>
        <taxon>Phycicoccus</taxon>
    </lineage>
</organism>
<dbReference type="CDD" id="cd08267">
    <property type="entry name" value="MDR1"/>
    <property type="match status" value="1"/>
</dbReference>
<dbReference type="PANTHER" id="PTHR11695">
    <property type="entry name" value="ALCOHOL DEHYDROGENASE RELATED"/>
    <property type="match status" value="1"/>
</dbReference>
<evidence type="ECO:0000313" key="2">
    <source>
        <dbReference type="EMBL" id="MBM6400292.1"/>
    </source>
</evidence>
<dbReference type="Pfam" id="PF08240">
    <property type="entry name" value="ADH_N"/>
    <property type="match status" value="1"/>
</dbReference>
<dbReference type="InterPro" id="IPR011032">
    <property type="entry name" value="GroES-like_sf"/>
</dbReference>
<gene>
    <name evidence="2" type="ORF">JQN70_07845</name>
</gene>
<comment type="caution">
    <text evidence="2">The sequence shown here is derived from an EMBL/GenBank/DDBJ whole genome shotgun (WGS) entry which is preliminary data.</text>
</comment>
<dbReference type="SUPFAM" id="SSF50129">
    <property type="entry name" value="GroES-like"/>
    <property type="match status" value="1"/>
</dbReference>
<dbReference type="InterPro" id="IPR050700">
    <property type="entry name" value="YIM1/Zinc_Alcohol_DH_Fams"/>
</dbReference>
<dbReference type="PANTHER" id="PTHR11695:SF294">
    <property type="entry name" value="RETICULON-4-INTERACTING PROTEIN 1, MITOCHONDRIAL"/>
    <property type="match status" value="1"/>
</dbReference>
<protein>
    <submittedName>
        <fullName evidence="2">NAD(P)-dependent alcohol dehydrogenase</fullName>
    </submittedName>
</protein>
<feature type="domain" description="Enoyl reductase (ER)" evidence="1">
    <location>
        <begin position="10"/>
        <end position="317"/>
    </location>
</feature>
<dbReference type="InterPro" id="IPR013154">
    <property type="entry name" value="ADH-like_N"/>
</dbReference>
<dbReference type="Pfam" id="PF13602">
    <property type="entry name" value="ADH_zinc_N_2"/>
    <property type="match status" value="1"/>
</dbReference>
<dbReference type="Gene3D" id="3.40.50.720">
    <property type="entry name" value="NAD(P)-binding Rossmann-like Domain"/>
    <property type="match status" value="1"/>
</dbReference>
<dbReference type="InterPro" id="IPR036291">
    <property type="entry name" value="NAD(P)-bd_dom_sf"/>
</dbReference>
<accession>A0ABS2CK87</accession>
<dbReference type="SUPFAM" id="SSF51735">
    <property type="entry name" value="NAD(P)-binding Rossmann-fold domains"/>
    <property type="match status" value="1"/>
</dbReference>
<keyword evidence="3" id="KW-1185">Reference proteome</keyword>
<name>A0ABS2CK87_9MICO</name>
<sequence length="323" mass="33754">MRAAVTSRYGPPEVVRVEEVPDPVPGPADLLVRVHWSTVNRTDCAYRTASPWFIRSVAGWRGPRHPVGGTELAGVVEAVGADVGRFAPGDRVFAYVEGRFGAHAELALVAASAMVARVPDGVDLASAAAATEGGHYAWSFVRRCGLRSGQSVLVHGATGAIGSAAVQLLVDAGMRVTATAPTAHLDLVAGLGPERVVDWQREPLSAAGGPFDAVLDTVGTSTFAQCRPLLAPGGVYSSSELGPLGQNVPLAAIGLAQKGRRVVFPVPFADAEMTEYLRSRLESGAFRPVLDRTYVLDDVVDAYRYAGSGQKVGTVLLELAGGD</sequence>
<dbReference type="SMART" id="SM00829">
    <property type="entry name" value="PKS_ER"/>
    <property type="match status" value="1"/>
</dbReference>
<dbReference type="InterPro" id="IPR020843">
    <property type="entry name" value="ER"/>
</dbReference>
<dbReference type="RefSeq" id="WP_204130769.1">
    <property type="nucleotide sequence ID" value="NZ_JAFDVD010000008.1"/>
</dbReference>
<reference evidence="2" key="1">
    <citation type="submission" date="2021-02" db="EMBL/GenBank/DDBJ databases">
        <title>Phycicoccus sp. MQZ13P-5T, whole genome shotgun sequence.</title>
        <authorList>
            <person name="Tuo L."/>
        </authorList>
    </citation>
    <scope>NUCLEOTIDE SEQUENCE</scope>
    <source>
        <strain evidence="2">MQZ13P-5</strain>
    </source>
</reference>
<dbReference type="Proteomes" id="UP001430172">
    <property type="component" value="Unassembled WGS sequence"/>
</dbReference>
<dbReference type="Gene3D" id="3.90.180.10">
    <property type="entry name" value="Medium-chain alcohol dehydrogenases, catalytic domain"/>
    <property type="match status" value="1"/>
</dbReference>
<proteinExistence type="predicted"/>
<dbReference type="EMBL" id="JAFDVD010000008">
    <property type="protein sequence ID" value="MBM6400292.1"/>
    <property type="molecule type" value="Genomic_DNA"/>
</dbReference>